<dbReference type="AlphaFoldDB" id="B9KH50"/>
<evidence type="ECO:0000256" key="1">
    <source>
        <dbReference type="ARBA" id="ARBA00003134"/>
    </source>
</evidence>
<reference evidence="9 10" key="1">
    <citation type="journal article" date="2009" name="BMC Genomics">
        <title>Conservation in the face of diversity: multistrain analysis of an intracellular bacterium.</title>
        <authorList>
            <person name="Dark M.J."/>
            <person name="Herndon D.R."/>
            <person name="Kappmeyer L.S."/>
            <person name="Gonzales M.P."/>
            <person name="Nordeen E."/>
            <person name="Palmer G.H."/>
            <person name="Knowles D.P. Jr."/>
            <person name="Brayton K.A."/>
        </authorList>
    </citation>
    <scope>NUCLEOTIDE SEQUENCE [LARGE SCALE GENOMIC DNA]</scope>
    <source>
        <strain evidence="9 10">Florida</strain>
    </source>
</reference>
<dbReference type="InterPro" id="IPR002583">
    <property type="entry name" value="Ribosomal_bS20"/>
</dbReference>
<dbReference type="eggNOG" id="COG0268">
    <property type="taxonomic scope" value="Bacteria"/>
</dbReference>
<dbReference type="GO" id="GO:0006412">
    <property type="term" value="P:translation"/>
    <property type="evidence" value="ECO:0007669"/>
    <property type="project" value="UniProtKB-UniRule"/>
</dbReference>
<dbReference type="EMBL" id="CP001079">
    <property type="protein sequence ID" value="ACM49754.1"/>
    <property type="molecule type" value="Genomic_DNA"/>
</dbReference>
<keyword evidence="6 8" id="KW-0687">Ribonucleoprotein</keyword>
<dbReference type="Proteomes" id="UP000007307">
    <property type="component" value="Chromosome"/>
</dbReference>
<keyword evidence="10" id="KW-1185">Reference proteome</keyword>
<dbReference type="InterPro" id="IPR036510">
    <property type="entry name" value="Ribosomal_bS20_sf"/>
</dbReference>
<organism evidence="9 10">
    <name type="scientific">Anaplasma marginale (strain Florida)</name>
    <dbReference type="NCBI Taxonomy" id="320483"/>
    <lineage>
        <taxon>Bacteria</taxon>
        <taxon>Pseudomonadati</taxon>
        <taxon>Pseudomonadota</taxon>
        <taxon>Alphaproteobacteria</taxon>
        <taxon>Rickettsiales</taxon>
        <taxon>Anaplasmataceae</taxon>
        <taxon>Anaplasma</taxon>
    </lineage>
</organism>
<evidence type="ECO:0000256" key="5">
    <source>
        <dbReference type="ARBA" id="ARBA00022980"/>
    </source>
</evidence>
<evidence type="ECO:0000256" key="2">
    <source>
        <dbReference type="ARBA" id="ARBA00007634"/>
    </source>
</evidence>
<dbReference type="GO" id="GO:0015935">
    <property type="term" value="C:small ribosomal subunit"/>
    <property type="evidence" value="ECO:0007669"/>
    <property type="project" value="TreeGrafter"/>
</dbReference>
<dbReference type="GO" id="GO:0070181">
    <property type="term" value="F:small ribosomal subunit rRNA binding"/>
    <property type="evidence" value="ECO:0007669"/>
    <property type="project" value="TreeGrafter"/>
</dbReference>
<protein>
    <recommendedName>
        <fullName evidence="7 8">Small ribosomal subunit protein bS20</fullName>
    </recommendedName>
</protein>
<dbReference type="PANTHER" id="PTHR33398:SF1">
    <property type="entry name" value="SMALL RIBOSOMAL SUBUNIT PROTEIN BS20C"/>
    <property type="match status" value="1"/>
</dbReference>
<evidence type="ECO:0000313" key="9">
    <source>
        <dbReference type="EMBL" id="ACM49754.1"/>
    </source>
</evidence>
<sequence length="106" mass="11809">MVNGVKVYVVMPNHSSAKKMVRVIKERTFSNRVRKSRVRNSVKKFLAVLESKGHLEDAVTAFRAAESNIHKCVNKGVMHRNTAARKVKSLAAKLKAFDLSLQGTST</sequence>
<dbReference type="STRING" id="320483.AMF_931"/>
<dbReference type="PANTHER" id="PTHR33398">
    <property type="entry name" value="30S RIBOSOMAL PROTEIN S20"/>
    <property type="match status" value="1"/>
</dbReference>
<dbReference type="SUPFAM" id="SSF46992">
    <property type="entry name" value="Ribosomal protein S20"/>
    <property type="match status" value="1"/>
</dbReference>
<evidence type="ECO:0000256" key="3">
    <source>
        <dbReference type="ARBA" id="ARBA00022730"/>
    </source>
</evidence>
<keyword evidence="3 8" id="KW-0699">rRNA-binding</keyword>
<proteinExistence type="inferred from homology"/>
<name>B9KH50_ANAMF</name>
<comment type="similarity">
    <text evidence="2 8">Belongs to the bacterial ribosomal protein bS20 family.</text>
</comment>
<keyword evidence="5 8" id="KW-0689">Ribosomal protein</keyword>
<dbReference type="Pfam" id="PF01649">
    <property type="entry name" value="Ribosomal_S20p"/>
    <property type="match status" value="1"/>
</dbReference>
<comment type="function">
    <text evidence="1 8">Binds directly to 16S ribosomal RNA.</text>
</comment>
<dbReference type="NCBIfam" id="TIGR00029">
    <property type="entry name" value="S20"/>
    <property type="match status" value="1"/>
</dbReference>
<dbReference type="HOGENOM" id="CLU_160655_3_0_5"/>
<keyword evidence="4 8" id="KW-0694">RNA-binding</keyword>
<dbReference type="HAMAP" id="MF_00500">
    <property type="entry name" value="Ribosomal_bS20"/>
    <property type="match status" value="1"/>
</dbReference>
<dbReference type="KEGG" id="amf:AMF_931"/>
<evidence type="ECO:0000256" key="7">
    <source>
        <dbReference type="ARBA" id="ARBA00035136"/>
    </source>
</evidence>
<evidence type="ECO:0000313" key="10">
    <source>
        <dbReference type="Proteomes" id="UP000007307"/>
    </source>
</evidence>
<accession>B9KH50</accession>
<evidence type="ECO:0000256" key="4">
    <source>
        <dbReference type="ARBA" id="ARBA00022884"/>
    </source>
</evidence>
<dbReference type="GO" id="GO:0003735">
    <property type="term" value="F:structural constituent of ribosome"/>
    <property type="evidence" value="ECO:0007669"/>
    <property type="project" value="InterPro"/>
</dbReference>
<dbReference type="Gene3D" id="1.20.58.110">
    <property type="entry name" value="Ribosomal protein S20"/>
    <property type="match status" value="1"/>
</dbReference>
<evidence type="ECO:0000256" key="8">
    <source>
        <dbReference type="HAMAP-Rule" id="MF_00500"/>
    </source>
</evidence>
<evidence type="ECO:0000256" key="6">
    <source>
        <dbReference type="ARBA" id="ARBA00023274"/>
    </source>
</evidence>
<gene>
    <name evidence="8 9" type="primary">rpsT</name>
    <name evidence="9" type="ordered locus">AMF_931</name>
</gene>